<protein>
    <submittedName>
        <fullName evidence="6">Apoptosis-inducing factor 2</fullName>
    </submittedName>
</protein>
<gene>
    <name evidence="6" type="ORF">FHETE_6044</name>
</gene>
<dbReference type="Proteomes" id="UP000567885">
    <property type="component" value="Unassembled WGS sequence"/>
</dbReference>
<dbReference type="EMBL" id="JAAGWQ010000103">
    <property type="protein sequence ID" value="KAF5667341.1"/>
    <property type="molecule type" value="Genomic_DNA"/>
</dbReference>
<dbReference type="Gene3D" id="3.50.50.100">
    <property type="match status" value="1"/>
</dbReference>
<proteinExistence type="inferred from homology"/>
<dbReference type="InterPro" id="IPR036188">
    <property type="entry name" value="FAD/NAD-bd_sf"/>
</dbReference>
<reference evidence="6 7" key="1">
    <citation type="submission" date="2020-05" db="EMBL/GenBank/DDBJ databases">
        <title>Identification and distribution of gene clusters putatively required for synthesis of sphingolipid metabolism inhibitors in phylogenetically diverse species of the filamentous fungus Fusarium.</title>
        <authorList>
            <person name="Kim H.-S."/>
            <person name="Busman M."/>
            <person name="Brown D.W."/>
            <person name="Divon H."/>
            <person name="Uhlig S."/>
            <person name="Proctor R.H."/>
        </authorList>
    </citation>
    <scope>NUCLEOTIDE SEQUENCE [LARGE SCALE GENOMIC DNA]</scope>
    <source>
        <strain evidence="6 7">NRRL 20693</strain>
    </source>
</reference>
<dbReference type="InterPro" id="IPR023753">
    <property type="entry name" value="FAD/NAD-binding_dom"/>
</dbReference>
<evidence type="ECO:0000256" key="2">
    <source>
        <dbReference type="ARBA" id="ARBA00022630"/>
    </source>
</evidence>
<evidence type="ECO:0000256" key="4">
    <source>
        <dbReference type="ARBA" id="ARBA00023002"/>
    </source>
</evidence>
<evidence type="ECO:0000259" key="5">
    <source>
        <dbReference type="Pfam" id="PF07992"/>
    </source>
</evidence>
<dbReference type="Pfam" id="PF07992">
    <property type="entry name" value="Pyr_redox_2"/>
    <property type="match status" value="1"/>
</dbReference>
<dbReference type="PANTHER" id="PTHR43735:SF3">
    <property type="entry name" value="FERROPTOSIS SUPPRESSOR PROTEIN 1"/>
    <property type="match status" value="1"/>
</dbReference>
<dbReference type="PRINTS" id="PR00411">
    <property type="entry name" value="PNDRDTASEI"/>
</dbReference>
<dbReference type="SUPFAM" id="SSF51905">
    <property type="entry name" value="FAD/NAD(P)-binding domain"/>
    <property type="match status" value="1"/>
</dbReference>
<keyword evidence="2" id="KW-0285">Flavoprotein</keyword>
<dbReference type="GO" id="GO:0004174">
    <property type="term" value="F:electron-transferring-flavoprotein dehydrogenase activity"/>
    <property type="evidence" value="ECO:0007669"/>
    <property type="project" value="TreeGrafter"/>
</dbReference>
<dbReference type="AlphaFoldDB" id="A0A8H5TCT9"/>
<evidence type="ECO:0000313" key="7">
    <source>
        <dbReference type="Proteomes" id="UP000567885"/>
    </source>
</evidence>
<comment type="similarity">
    <text evidence="1">Belongs to the FAD-dependent oxidoreductase family.</text>
</comment>
<comment type="caution">
    <text evidence="6">The sequence shown here is derived from an EMBL/GenBank/DDBJ whole genome shotgun (WGS) entry which is preliminary data.</text>
</comment>
<keyword evidence="3" id="KW-0274">FAD</keyword>
<dbReference type="OrthoDB" id="202203at2759"/>
<evidence type="ECO:0000256" key="1">
    <source>
        <dbReference type="ARBA" id="ARBA00006442"/>
    </source>
</evidence>
<dbReference type="GO" id="GO:0005737">
    <property type="term" value="C:cytoplasm"/>
    <property type="evidence" value="ECO:0007669"/>
    <property type="project" value="TreeGrafter"/>
</dbReference>
<dbReference type="PANTHER" id="PTHR43735">
    <property type="entry name" value="APOPTOSIS-INDUCING FACTOR 1"/>
    <property type="match status" value="1"/>
</dbReference>
<keyword evidence="4" id="KW-0560">Oxidoreductase</keyword>
<accession>A0A8H5TCT9</accession>
<sequence length="374" mass="40240">MSRKENHIVIIGGSFAGVKTAHRFLKSVQNKDVGHYKVTMISRDTHLYWNIAAPRAIVPGTIPDEKLFMEIAPGFSRYGSDKFEFVVGTATDIDIDKKQVKVDKSGKLTVVDYDYLIIGSGANTGEDSPFKSGGSTEVTKERLHSFQKRVQEAKSIIVAGAGPTGVETAGEIAYLYGNKKEVVLLSAGPVVLADCPEAVSKSAHSQLEALGVKVKLNARSGDAVTLPNGKKEVVLSGGERLTTDLLIPTFGMTPNSSFIPMSLLDHRGYVKVDHFFAVKGCKDVFAIGDVSDAEAPQLLFVDGQSAHMAKNLVQLVTAKPLIPYKVSTTIIGGVQIGNSGVGRYGNWKIPGFVIHALRKTLFIEQLPKTIENGA</sequence>
<keyword evidence="7" id="KW-1185">Reference proteome</keyword>
<evidence type="ECO:0000256" key="3">
    <source>
        <dbReference type="ARBA" id="ARBA00022827"/>
    </source>
</evidence>
<dbReference type="GO" id="GO:0050660">
    <property type="term" value="F:flavin adenine dinucleotide binding"/>
    <property type="evidence" value="ECO:0007669"/>
    <property type="project" value="TreeGrafter"/>
</dbReference>
<feature type="domain" description="FAD/NAD(P)-binding" evidence="5">
    <location>
        <begin position="7"/>
        <end position="293"/>
    </location>
</feature>
<name>A0A8H5TCT9_FUSHE</name>
<organism evidence="6 7">
    <name type="scientific">Fusarium heterosporum</name>
    <dbReference type="NCBI Taxonomy" id="42747"/>
    <lineage>
        <taxon>Eukaryota</taxon>
        <taxon>Fungi</taxon>
        <taxon>Dikarya</taxon>
        <taxon>Ascomycota</taxon>
        <taxon>Pezizomycotina</taxon>
        <taxon>Sordariomycetes</taxon>
        <taxon>Hypocreomycetidae</taxon>
        <taxon>Hypocreales</taxon>
        <taxon>Nectriaceae</taxon>
        <taxon>Fusarium</taxon>
        <taxon>Fusarium heterosporum species complex</taxon>
    </lineage>
</organism>
<dbReference type="PRINTS" id="PR00368">
    <property type="entry name" value="FADPNR"/>
</dbReference>
<evidence type="ECO:0000313" key="6">
    <source>
        <dbReference type="EMBL" id="KAF5667341.1"/>
    </source>
</evidence>